<gene>
    <name evidence="1" type="ORF">M407DRAFT_19396</name>
</gene>
<reference evidence="2" key="2">
    <citation type="submission" date="2015-01" db="EMBL/GenBank/DDBJ databases">
        <title>Evolutionary Origins and Diversification of the Mycorrhizal Mutualists.</title>
        <authorList>
            <consortium name="DOE Joint Genome Institute"/>
            <consortium name="Mycorrhizal Genomics Consortium"/>
            <person name="Kohler A."/>
            <person name="Kuo A."/>
            <person name="Nagy L.G."/>
            <person name="Floudas D."/>
            <person name="Copeland A."/>
            <person name="Barry K.W."/>
            <person name="Cichocki N."/>
            <person name="Veneault-Fourrey C."/>
            <person name="LaButti K."/>
            <person name="Lindquist E.A."/>
            <person name="Lipzen A."/>
            <person name="Lundell T."/>
            <person name="Morin E."/>
            <person name="Murat C."/>
            <person name="Riley R."/>
            <person name="Ohm R."/>
            <person name="Sun H."/>
            <person name="Tunlid A."/>
            <person name="Henrissat B."/>
            <person name="Grigoriev I.V."/>
            <person name="Hibbett D.S."/>
            <person name="Martin F."/>
        </authorList>
    </citation>
    <scope>NUCLEOTIDE SEQUENCE [LARGE SCALE GENOMIC DNA]</scope>
    <source>
        <strain evidence="2">MUT 4182</strain>
    </source>
</reference>
<reference evidence="1 2" key="1">
    <citation type="submission" date="2014-04" db="EMBL/GenBank/DDBJ databases">
        <authorList>
            <consortium name="DOE Joint Genome Institute"/>
            <person name="Kuo A."/>
            <person name="Girlanda M."/>
            <person name="Perotto S."/>
            <person name="Kohler A."/>
            <person name="Nagy L.G."/>
            <person name="Floudas D."/>
            <person name="Copeland A."/>
            <person name="Barry K.W."/>
            <person name="Cichocki N."/>
            <person name="Veneault-Fourrey C."/>
            <person name="LaButti K."/>
            <person name="Lindquist E.A."/>
            <person name="Lipzen A."/>
            <person name="Lundell T."/>
            <person name="Morin E."/>
            <person name="Murat C."/>
            <person name="Sun H."/>
            <person name="Tunlid A."/>
            <person name="Henrissat B."/>
            <person name="Grigoriev I.V."/>
            <person name="Hibbett D.S."/>
            <person name="Martin F."/>
            <person name="Nordberg H.P."/>
            <person name="Cantor M.N."/>
            <person name="Hua S.X."/>
        </authorList>
    </citation>
    <scope>NUCLEOTIDE SEQUENCE [LARGE SCALE GENOMIC DNA]</scope>
    <source>
        <strain evidence="1 2">MUT 4182</strain>
    </source>
</reference>
<protein>
    <recommendedName>
        <fullName evidence="3">Serine-threonine/tyrosine-protein kinase catalytic domain-containing protein</fullName>
    </recommendedName>
</protein>
<accession>A0A0C3LCL2</accession>
<keyword evidence="2" id="KW-1185">Reference proteome</keyword>
<dbReference type="EMBL" id="KN822961">
    <property type="protein sequence ID" value="KIO31658.1"/>
    <property type="molecule type" value="Genomic_DNA"/>
</dbReference>
<sequence>MQGRFPADKELLMIPVPELRTLLTRCWNNEPDQRPSVGDCFNVVKTVALSQPHTETTVIAQANA</sequence>
<dbReference type="HOGENOM" id="CLU_2869300_0_0_1"/>
<organism evidence="1 2">
    <name type="scientific">Tulasnella calospora MUT 4182</name>
    <dbReference type="NCBI Taxonomy" id="1051891"/>
    <lineage>
        <taxon>Eukaryota</taxon>
        <taxon>Fungi</taxon>
        <taxon>Dikarya</taxon>
        <taxon>Basidiomycota</taxon>
        <taxon>Agaricomycotina</taxon>
        <taxon>Agaricomycetes</taxon>
        <taxon>Cantharellales</taxon>
        <taxon>Tulasnellaceae</taxon>
        <taxon>Tulasnella</taxon>
    </lineage>
</organism>
<dbReference type="Proteomes" id="UP000054248">
    <property type="component" value="Unassembled WGS sequence"/>
</dbReference>
<evidence type="ECO:0000313" key="1">
    <source>
        <dbReference type="EMBL" id="KIO31658.1"/>
    </source>
</evidence>
<name>A0A0C3LCL2_9AGAM</name>
<dbReference type="AlphaFoldDB" id="A0A0C3LCL2"/>
<dbReference type="OrthoDB" id="4062651at2759"/>
<evidence type="ECO:0000313" key="2">
    <source>
        <dbReference type="Proteomes" id="UP000054248"/>
    </source>
</evidence>
<proteinExistence type="predicted"/>
<evidence type="ECO:0008006" key="3">
    <source>
        <dbReference type="Google" id="ProtNLM"/>
    </source>
</evidence>